<reference evidence="1" key="1">
    <citation type="submission" date="2013-10" db="EMBL/GenBank/DDBJ databases">
        <title>Genomic analysis of the causative agents of coccidiosis in chickens.</title>
        <authorList>
            <person name="Reid A.J."/>
            <person name="Blake D."/>
            <person name="Billington K."/>
            <person name="Browne H."/>
            <person name="Dunn M."/>
            <person name="Hung S."/>
            <person name="Kawahara F."/>
            <person name="Miranda-Saavedra D."/>
            <person name="Mourier T."/>
            <person name="Nagra H."/>
            <person name="Otto T.D."/>
            <person name="Rawlings N."/>
            <person name="Sanchez A."/>
            <person name="Sanders M."/>
            <person name="Subramaniam C."/>
            <person name="Tay Y."/>
            <person name="Dear P."/>
            <person name="Doerig C."/>
            <person name="Gruber A."/>
            <person name="Parkinson J."/>
            <person name="Shirley M."/>
            <person name="Wan K.L."/>
            <person name="Berriman M."/>
            <person name="Tomley F."/>
            <person name="Pain A."/>
        </authorList>
    </citation>
    <scope>NUCLEOTIDE SEQUENCE [LARGE SCALE GENOMIC DNA]</scope>
    <source>
        <strain evidence="1">Houghton</strain>
    </source>
</reference>
<accession>U6GNT4</accession>
<dbReference type="Proteomes" id="UP000018201">
    <property type="component" value="Unassembled WGS sequence"/>
</dbReference>
<reference evidence="1" key="2">
    <citation type="submission" date="2013-10" db="EMBL/GenBank/DDBJ databases">
        <authorList>
            <person name="Aslett M."/>
        </authorList>
    </citation>
    <scope>NUCLEOTIDE SEQUENCE [LARGE SCALE GENOMIC DNA]</scope>
    <source>
        <strain evidence="1">Houghton</strain>
    </source>
</reference>
<organism evidence="1 2">
    <name type="scientific">Eimeria praecox</name>
    <dbReference type="NCBI Taxonomy" id="51316"/>
    <lineage>
        <taxon>Eukaryota</taxon>
        <taxon>Sar</taxon>
        <taxon>Alveolata</taxon>
        <taxon>Apicomplexa</taxon>
        <taxon>Conoidasida</taxon>
        <taxon>Coccidia</taxon>
        <taxon>Eucoccidiorida</taxon>
        <taxon>Eimeriorina</taxon>
        <taxon>Eimeriidae</taxon>
        <taxon>Eimeria</taxon>
    </lineage>
</organism>
<protein>
    <submittedName>
        <fullName evidence="1">Uncharacterized protein</fullName>
    </submittedName>
</protein>
<keyword evidence="2" id="KW-1185">Reference proteome</keyword>
<dbReference type="AlphaFoldDB" id="U6GNT4"/>
<sequence length="109" mass="12013">MGALCFRLYEGKEGYLCACVSIDVLSMEEETDGSFAFTVQLVLGEPGAGMSWHCMYCPAEQILELQTAAVNWHCVEKPPLLRRSLSVLSRMYAYDQGAIGGGVGRMRQL</sequence>
<gene>
    <name evidence="1" type="ORF">EPH_0010170</name>
</gene>
<dbReference type="VEuPathDB" id="ToxoDB:EPH_0010170"/>
<proteinExistence type="predicted"/>
<name>U6GNT4_9EIME</name>
<evidence type="ECO:0000313" key="2">
    <source>
        <dbReference type="Proteomes" id="UP000018201"/>
    </source>
</evidence>
<evidence type="ECO:0000313" key="1">
    <source>
        <dbReference type="EMBL" id="CDI81840.1"/>
    </source>
</evidence>
<dbReference type="EMBL" id="HG692154">
    <property type="protein sequence ID" value="CDI81840.1"/>
    <property type="molecule type" value="Genomic_DNA"/>
</dbReference>